<keyword evidence="3" id="KW-1185">Reference proteome</keyword>
<feature type="compositionally biased region" description="Polar residues" evidence="1">
    <location>
        <begin position="65"/>
        <end position="78"/>
    </location>
</feature>
<evidence type="ECO:0000256" key="1">
    <source>
        <dbReference type="SAM" id="MobiDB-lite"/>
    </source>
</evidence>
<name>A0A1R4ECK0_9GAMM</name>
<gene>
    <name evidence="2" type="ORF">A1019T_00187</name>
</gene>
<dbReference type="Proteomes" id="UP000188169">
    <property type="component" value="Unassembled WGS sequence"/>
</dbReference>
<feature type="region of interest" description="Disordered" evidence="1">
    <location>
        <begin position="52"/>
        <end position="78"/>
    </location>
</feature>
<evidence type="ECO:0000313" key="3">
    <source>
        <dbReference type="Proteomes" id="UP000188169"/>
    </source>
</evidence>
<accession>A0A1R4ECK0</accession>
<sequence length="223" mass="23924">MKSNHFLKTLSSKSSAYCISLHKLSSPMTKGSALLALATTLSACGSPNQSQTAALDSATDSTAQVSQSSGTQANAPLNQTQINQPASTLLQGVSATVYKDANCGCCTEWISYADKAGLQSTYQHPQTLSAVKDRYEVPEQMRSCHTTVTSDGFVFEGHIPAKFMAQFLENPPNDAIGLAVPSMPVGSPGMEYDDKFMPYKVFQLNKDGSYDVYASVDTPQQQL</sequence>
<dbReference type="EMBL" id="FUGD01000036">
    <property type="protein sequence ID" value="SJM36227.1"/>
    <property type="molecule type" value="Genomic_DNA"/>
</dbReference>
<dbReference type="AlphaFoldDB" id="A0A1R4ECK0"/>
<dbReference type="STRING" id="1945520.A1019T_00187"/>
<dbReference type="Pfam" id="PF04214">
    <property type="entry name" value="DUF411"/>
    <property type="match status" value="1"/>
</dbReference>
<feature type="compositionally biased region" description="Low complexity" evidence="1">
    <location>
        <begin position="52"/>
        <end position="64"/>
    </location>
</feature>
<reference evidence="3" key="1">
    <citation type="submission" date="2017-02" db="EMBL/GenBank/DDBJ databases">
        <authorList>
            <person name="Mornico D."/>
        </authorList>
    </citation>
    <scope>NUCLEOTIDE SEQUENCE [LARGE SCALE GENOMIC DNA]</scope>
</reference>
<evidence type="ECO:0008006" key="4">
    <source>
        <dbReference type="Google" id="ProtNLM"/>
    </source>
</evidence>
<protein>
    <recommendedName>
        <fullName evidence="4">Metal-binding protein</fullName>
    </recommendedName>
</protein>
<dbReference type="InterPro" id="IPR007332">
    <property type="entry name" value="DUF411"/>
</dbReference>
<evidence type="ECO:0000313" key="2">
    <source>
        <dbReference type="EMBL" id="SJM36227.1"/>
    </source>
</evidence>
<organism evidence="2 3">
    <name type="scientific">Psychrobacter pasteurii</name>
    <dbReference type="NCBI Taxonomy" id="1945520"/>
    <lineage>
        <taxon>Bacteria</taxon>
        <taxon>Pseudomonadati</taxon>
        <taxon>Pseudomonadota</taxon>
        <taxon>Gammaproteobacteria</taxon>
        <taxon>Moraxellales</taxon>
        <taxon>Moraxellaceae</taxon>
        <taxon>Psychrobacter</taxon>
    </lineage>
</organism>
<proteinExistence type="predicted"/>